<organism evidence="1 2">
    <name type="scientific">Pleomassaria siparia CBS 279.74</name>
    <dbReference type="NCBI Taxonomy" id="1314801"/>
    <lineage>
        <taxon>Eukaryota</taxon>
        <taxon>Fungi</taxon>
        <taxon>Dikarya</taxon>
        <taxon>Ascomycota</taxon>
        <taxon>Pezizomycotina</taxon>
        <taxon>Dothideomycetes</taxon>
        <taxon>Pleosporomycetidae</taxon>
        <taxon>Pleosporales</taxon>
        <taxon>Pleomassariaceae</taxon>
        <taxon>Pleomassaria</taxon>
    </lineage>
</organism>
<protein>
    <submittedName>
        <fullName evidence="1">Uncharacterized protein</fullName>
    </submittedName>
</protein>
<evidence type="ECO:0000313" key="1">
    <source>
        <dbReference type="EMBL" id="KAF2709039.1"/>
    </source>
</evidence>
<dbReference type="Proteomes" id="UP000799428">
    <property type="component" value="Unassembled WGS sequence"/>
</dbReference>
<gene>
    <name evidence="1" type="ORF">K504DRAFT_294404</name>
</gene>
<name>A0A6G1K825_9PLEO</name>
<sequence length="178" mass="20573">MFAFPTILDPQTLHLLVLSSCIQRIQFFQVPHLINFHCLGTNLSHAGHPILPCLNEFGFWHCSVWQQVVHKHMKQKRVCNQSIQRIYRPQPPSYSRCGALIISLRNVQTSRNDMLLPLLSRKIRFITLSQYMYIYILPRKAPNVSDVCITVSERKQPLSVIQDSGAHLPGWRISISRS</sequence>
<dbReference type="AlphaFoldDB" id="A0A6G1K825"/>
<proteinExistence type="predicted"/>
<reference evidence="1" key="1">
    <citation type="journal article" date="2020" name="Stud. Mycol.">
        <title>101 Dothideomycetes genomes: a test case for predicting lifestyles and emergence of pathogens.</title>
        <authorList>
            <person name="Haridas S."/>
            <person name="Albert R."/>
            <person name="Binder M."/>
            <person name="Bloem J."/>
            <person name="Labutti K."/>
            <person name="Salamov A."/>
            <person name="Andreopoulos B."/>
            <person name="Baker S."/>
            <person name="Barry K."/>
            <person name="Bills G."/>
            <person name="Bluhm B."/>
            <person name="Cannon C."/>
            <person name="Castanera R."/>
            <person name="Culley D."/>
            <person name="Daum C."/>
            <person name="Ezra D."/>
            <person name="Gonzalez J."/>
            <person name="Henrissat B."/>
            <person name="Kuo A."/>
            <person name="Liang C."/>
            <person name="Lipzen A."/>
            <person name="Lutzoni F."/>
            <person name="Magnuson J."/>
            <person name="Mondo S."/>
            <person name="Nolan M."/>
            <person name="Ohm R."/>
            <person name="Pangilinan J."/>
            <person name="Park H.-J."/>
            <person name="Ramirez L."/>
            <person name="Alfaro M."/>
            <person name="Sun H."/>
            <person name="Tritt A."/>
            <person name="Yoshinaga Y."/>
            <person name="Zwiers L.-H."/>
            <person name="Turgeon B."/>
            <person name="Goodwin S."/>
            <person name="Spatafora J."/>
            <person name="Crous P."/>
            <person name="Grigoriev I."/>
        </authorList>
    </citation>
    <scope>NUCLEOTIDE SEQUENCE</scope>
    <source>
        <strain evidence="1">CBS 279.74</strain>
    </source>
</reference>
<keyword evidence="2" id="KW-1185">Reference proteome</keyword>
<dbReference type="EMBL" id="MU005771">
    <property type="protein sequence ID" value="KAF2709039.1"/>
    <property type="molecule type" value="Genomic_DNA"/>
</dbReference>
<accession>A0A6G1K825</accession>
<evidence type="ECO:0000313" key="2">
    <source>
        <dbReference type="Proteomes" id="UP000799428"/>
    </source>
</evidence>